<reference evidence="2" key="1">
    <citation type="submission" date="2023-10" db="EMBL/GenBank/DDBJ databases">
        <authorList>
            <person name="Domelevo Entfellner J.-B."/>
        </authorList>
    </citation>
    <scope>NUCLEOTIDE SEQUENCE</scope>
</reference>
<gene>
    <name evidence="2" type="ORF">AYBTSS11_LOCUS19083</name>
</gene>
<evidence type="ECO:0000313" key="3">
    <source>
        <dbReference type="Proteomes" id="UP001189624"/>
    </source>
</evidence>
<feature type="coiled-coil region" evidence="1">
    <location>
        <begin position="295"/>
        <end position="329"/>
    </location>
</feature>
<proteinExistence type="predicted"/>
<accession>A0AA86T3F4</accession>
<organism evidence="2 3">
    <name type="scientific">Sphenostylis stenocarpa</name>
    <dbReference type="NCBI Taxonomy" id="92480"/>
    <lineage>
        <taxon>Eukaryota</taxon>
        <taxon>Viridiplantae</taxon>
        <taxon>Streptophyta</taxon>
        <taxon>Embryophyta</taxon>
        <taxon>Tracheophyta</taxon>
        <taxon>Spermatophyta</taxon>
        <taxon>Magnoliopsida</taxon>
        <taxon>eudicotyledons</taxon>
        <taxon>Gunneridae</taxon>
        <taxon>Pentapetalae</taxon>
        <taxon>rosids</taxon>
        <taxon>fabids</taxon>
        <taxon>Fabales</taxon>
        <taxon>Fabaceae</taxon>
        <taxon>Papilionoideae</taxon>
        <taxon>50 kb inversion clade</taxon>
        <taxon>NPAAA clade</taxon>
        <taxon>indigoferoid/millettioid clade</taxon>
        <taxon>Phaseoleae</taxon>
        <taxon>Sphenostylis</taxon>
    </lineage>
</organism>
<sequence length="372" mass="42918">MVGVISDLAKLVFFKAIMTVGEGEGNAISQSFIWLINQNLFNVIVKSDCKVIIDQILNNEEASMRVDIDHNKTRFVIGYNMDRVRAYSSPQFLSSNNLHELQEDEKECGLGGIATNVKLLLKLIQDQNESSTKENDERKYQRVNGMMFILDEVRARIQKIQSTTKRRAELRRCNTDLRSNFPPPKDKKLPLDMSVDEKERLKRELNASLVARQSLQALCSSLGKEKQIMAAELARKAQELTELEDLINDLKAQNDMLMEKLHACSSDQKEKKSNGVEMECNMVLRERNKILSEQLQKSIESYRSLKKRIRDIQEENRQIRDTIEQMDEEVDVDIKRISSFKEGRMRTNVTMKSDPRPSLYMAPTIGSFRTFT</sequence>
<evidence type="ECO:0000313" key="2">
    <source>
        <dbReference type="EMBL" id="CAJ1962134.1"/>
    </source>
</evidence>
<protein>
    <submittedName>
        <fullName evidence="2">Uncharacterized protein</fullName>
    </submittedName>
</protein>
<dbReference type="Gramene" id="rna-AYBTSS11_LOCUS19083">
    <property type="protein sequence ID" value="CAJ1962134.1"/>
    <property type="gene ID" value="gene-AYBTSS11_LOCUS19083"/>
</dbReference>
<feature type="coiled-coil region" evidence="1">
    <location>
        <begin position="226"/>
        <end position="260"/>
    </location>
</feature>
<dbReference type="AlphaFoldDB" id="A0AA86T3F4"/>
<dbReference type="PANTHER" id="PTHR38378:SF3">
    <property type="entry name" value="MYOSIN HEAVY CHAIN-LIKE PROTEIN"/>
    <property type="match status" value="1"/>
</dbReference>
<evidence type="ECO:0000256" key="1">
    <source>
        <dbReference type="SAM" id="Coils"/>
    </source>
</evidence>
<name>A0AA86T3F4_9FABA</name>
<dbReference type="PANTHER" id="PTHR38378">
    <property type="entry name" value="MYOSIN HEAVY CHAIN-LIKE PROTEIN"/>
    <property type="match status" value="1"/>
</dbReference>
<dbReference type="Proteomes" id="UP001189624">
    <property type="component" value="Chromosome 6"/>
</dbReference>
<keyword evidence="3" id="KW-1185">Reference proteome</keyword>
<keyword evidence="1" id="KW-0175">Coiled coil</keyword>
<dbReference type="EMBL" id="OY731403">
    <property type="protein sequence ID" value="CAJ1962134.1"/>
    <property type="molecule type" value="Genomic_DNA"/>
</dbReference>